<evidence type="ECO:0000313" key="2">
    <source>
        <dbReference type="EMBL" id="TNN37506.1"/>
    </source>
</evidence>
<sequence length="121" mass="13796">MGPTRRNTAVGRLHIFHGKRARTALRSAKDNRVAVGLHVKRARVYVCDRDPLQEEGGRQQQSSAFVRRPLLAASRREFHLFARRNEMALIVWRVGRGGAGKQGPRDDGEREIRWKGRWTGG</sequence>
<evidence type="ECO:0000256" key="1">
    <source>
        <dbReference type="SAM" id="MobiDB-lite"/>
    </source>
</evidence>
<dbReference type="Proteomes" id="UP000314294">
    <property type="component" value="Unassembled WGS sequence"/>
</dbReference>
<dbReference type="EMBL" id="SRLO01001478">
    <property type="protein sequence ID" value="TNN37506.1"/>
    <property type="molecule type" value="Genomic_DNA"/>
</dbReference>
<organism evidence="2 3">
    <name type="scientific">Liparis tanakae</name>
    <name type="common">Tanaka's snailfish</name>
    <dbReference type="NCBI Taxonomy" id="230148"/>
    <lineage>
        <taxon>Eukaryota</taxon>
        <taxon>Metazoa</taxon>
        <taxon>Chordata</taxon>
        <taxon>Craniata</taxon>
        <taxon>Vertebrata</taxon>
        <taxon>Euteleostomi</taxon>
        <taxon>Actinopterygii</taxon>
        <taxon>Neopterygii</taxon>
        <taxon>Teleostei</taxon>
        <taxon>Neoteleostei</taxon>
        <taxon>Acanthomorphata</taxon>
        <taxon>Eupercaria</taxon>
        <taxon>Perciformes</taxon>
        <taxon>Cottioidei</taxon>
        <taxon>Cottales</taxon>
        <taxon>Liparidae</taxon>
        <taxon>Liparis</taxon>
    </lineage>
</organism>
<keyword evidence="3" id="KW-1185">Reference proteome</keyword>
<comment type="caution">
    <text evidence="2">The sequence shown here is derived from an EMBL/GenBank/DDBJ whole genome shotgun (WGS) entry which is preliminary data.</text>
</comment>
<accession>A0A4Z2F8E9</accession>
<gene>
    <name evidence="2" type="ORF">EYF80_052328</name>
</gene>
<name>A0A4Z2F8E9_9TELE</name>
<protein>
    <submittedName>
        <fullName evidence="2">Uncharacterized protein</fullName>
    </submittedName>
</protein>
<reference evidence="2 3" key="1">
    <citation type="submission" date="2019-03" db="EMBL/GenBank/DDBJ databases">
        <title>First draft genome of Liparis tanakae, snailfish: a comprehensive survey of snailfish specific genes.</title>
        <authorList>
            <person name="Kim W."/>
            <person name="Song I."/>
            <person name="Jeong J.-H."/>
            <person name="Kim D."/>
            <person name="Kim S."/>
            <person name="Ryu S."/>
            <person name="Song J.Y."/>
            <person name="Lee S.K."/>
        </authorList>
    </citation>
    <scope>NUCLEOTIDE SEQUENCE [LARGE SCALE GENOMIC DNA]</scope>
    <source>
        <tissue evidence="2">Muscle</tissue>
    </source>
</reference>
<feature type="compositionally biased region" description="Basic and acidic residues" evidence="1">
    <location>
        <begin position="103"/>
        <end position="114"/>
    </location>
</feature>
<feature type="region of interest" description="Disordered" evidence="1">
    <location>
        <begin position="98"/>
        <end position="121"/>
    </location>
</feature>
<evidence type="ECO:0000313" key="3">
    <source>
        <dbReference type="Proteomes" id="UP000314294"/>
    </source>
</evidence>
<dbReference type="AlphaFoldDB" id="A0A4Z2F8E9"/>
<proteinExistence type="predicted"/>